<proteinExistence type="predicted"/>
<dbReference type="HOGENOM" id="CLU_1216821_0_0_1"/>
<feature type="domain" description="Retrovirus-related Pol polyprotein from transposon TNT 1-94-like beta-barrel" evidence="1">
    <location>
        <begin position="107"/>
        <end position="176"/>
    </location>
</feature>
<accession>H3H2M1</accession>
<sequence length="228" mass="25491">MVKDKTTVYEIFQTLCSKSECAAIHGDPYYIQSYLMALKYEDGSDLIAFIIDLEESMKAAAEATNSVLTDAHKSLYLFHSLPTEWKPELAVWKGSTSPTWWSNQGWEWFVTLEPTAGKSITVGGNHHIPIAGTDDVKLTIKDTKGRYQVITLVNVLYAPDLKFNLLSVRQAVETDYKINFPNTKKFVLFYDRGTKFEAKTGNGTRLDQFVARPVSTDHAAHVAKSGSG</sequence>
<dbReference type="InterPro" id="IPR054722">
    <property type="entry name" value="PolX-like_BBD"/>
</dbReference>
<protein>
    <recommendedName>
        <fullName evidence="1">Retrovirus-related Pol polyprotein from transposon TNT 1-94-like beta-barrel domain-containing protein</fullName>
    </recommendedName>
</protein>
<name>H3H2M1_PHYRM</name>
<dbReference type="AlphaFoldDB" id="H3H2M1"/>
<dbReference type="InParanoid" id="H3H2M1"/>
<dbReference type="Proteomes" id="UP000005238">
    <property type="component" value="Unassembled WGS sequence"/>
</dbReference>
<dbReference type="eggNOG" id="KOG0017">
    <property type="taxonomic scope" value="Eukaryota"/>
</dbReference>
<dbReference type="Pfam" id="PF22936">
    <property type="entry name" value="Pol_BBD"/>
    <property type="match status" value="1"/>
</dbReference>
<reference evidence="2" key="2">
    <citation type="submission" date="2015-06" db="UniProtKB">
        <authorList>
            <consortium name="EnsemblProtists"/>
        </authorList>
    </citation>
    <scope>IDENTIFICATION</scope>
    <source>
        <strain evidence="2">Pr102</strain>
    </source>
</reference>
<evidence type="ECO:0000313" key="2">
    <source>
        <dbReference type="EnsemblProtists" id="Phyra84639"/>
    </source>
</evidence>
<keyword evidence="3" id="KW-1185">Reference proteome</keyword>
<organism evidence="2 3">
    <name type="scientific">Phytophthora ramorum</name>
    <name type="common">Sudden oak death agent</name>
    <dbReference type="NCBI Taxonomy" id="164328"/>
    <lineage>
        <taxon>Eukaryota</taxon>
        <taxon>Sar</taxon>
        <taxon>Stramenopiles</taxon>
        <taxon>Oomycota</taxon>
        <taxon>Peronosporomycetes</taxon>
        <taxon>Peronosporales</taxon>
        <taxon>Peronosporaceae</taxon>
        <taxon>Phytophthora</taxon>
    </lineage>
</organism>
<dbReference type="EMBL" id="DS566116">
    <property type="status" value="NOT_ANNOTATED_CDS"/>
    <property type="molecule type" value="Genomic_DNA"/>
</dbReference>
<reference evidence="3" key="1">
    <citation type="journal article" date="2006" name="Science">
        <title>Phytophthora genome sequences uncover evolutionary origins and mechanisms of pathogenesis.</title>
        <authorList>
            <person name="Tyler B.M."/>
            <person name="Tripathy S."/>
            <person name="Zhang X."/>
            <person name="Dehal P."/>
            <person name="Jiang R.H."/>
            <person name="Aerts A."/>
            <person name="Arredondo F.D."/>
            <person name="Baxter L."/>
            <person name="Bensasson D."/>
            <person name="Beynon J.L."/>
            <person name="Chapman J."/>
            <person name="Damasceno C.M."/>
            <person name="Dorrance A.E."/>
            <person name="Dou D."/>
            <person name="Dickerman A.W."/>
            <person name="Dubchak I.L."/>
            <person name="Garbelotto M."/>
            <person name="Gijzen M."/>
            <person name="Gordon S.G."/>
            <person name="Govers F."/>
            <person name="Grunwald N.J."/>
            <person name="Huang W."/>
            <person name="Ivors K.L."/>
            <person name="Jones R.W."/>
            <person name="Kamoun S."/>
            <person name="Krampis K."/>
            <person name="Lamour K.H."/>
            <person name="Lee M.K."/>
            <person name="McDonald W.H."/>
            <person name="Medina M."/>
            <person name="Meijer H.J."/>
            <person name="Nordberg E.K."/>
            <person name="Maclean D.J."/>
            <person name="Ospina-Giraldo M.D."/>
            <person name="Morris P.F."/>
            <person name="Phuntumart V."/>
            <person name="Putnam N.H."/>
            <person name="Rash S."/>
            <person name="Rose J.K."/>
            <person name="Sakihama Y."/>
            <person name="Salamov A.A."/>
            <person name="Savidor A."/>
            <person name="Scheuring C.F."/>
            <person name="Smith B.M."/>
            <person name="Sobral B.W."/>
            <person name="Terry A."/>
            <person name="Torto-Alalibo T.A."/>
            <person name="Win J."/>
            <person name="Xu Z."/>
            <person name="Zhang H."/>
            <person name="Grigoriev I.V."/>
            <person name="Rokhsar D.S."/>
            <person name="Boore J.L."/>
        </authorList>
    </citation>
    <scope>NUCLEOTIDE SEQUENCE [LARGE SCALE GENOMIC DNA]</scope>
    <source>
        <strain evidence="3">Pr102</strain>
    </source>
</reference>
<dbReference type="EnsemblProtists" id="Phyra84639">
    <property type="protein sequence ID" value="Phyra84639"/>
    <property type="gene ID" value="Phyra84639"/>
</dbReference>
<evidence type="ECO:0000259" key="1">
    <source>
        <dbReference type="Pfam" id="PF22936"/>
    </source>
</evidence>
<evidence type="ECO:0000313" key="3">
    <source>
        <dbReference type="Proteomes" id="UP000005238"/>
    </source>
</evidence>